<dbReference type="HOGENOM" id="CLU_038532_0_0_1"/>
<keyword evidence="1" id="KW-0472">Membrane</keyword>
<dbReference type="KEGG" id="tet:TTHERM_00800230"/>
<evidence type="ECO:0000256" key="1">
    <source>
        <dbReference type="SAM" id="Phobius"/>
    </source>
</evidence>
<dbReference type="Proteomes" id="UP000009168">
    <property type="component" value="Unassembled WGS sequence"/>
</dbReference>
<dbReference type="InParanoid" id="Q235H9"/>
<sequence length="202" mass="23268">MSQIDPPIVGYITNPQTGQHEQRLFTCVQVLAMQPQQQNSQNYTMPSLQRAQSSILNNGQNVTQINLPNENDIPMMQLPTTMNILAANPVENTNLIDQGQKEAKITNMIYKVTEAIKPTKISNYYLFFFGIKVLLQFMLLIYMFVSIGFYANRPSYDYVQEGDDYYFKATSKPVSHSNYYCTKAQNPDILYQKNYIPILVFM</sequence>
<evidence type="ECO:0000313" key="2">
    <source>
        <dbReference type="EMBL" id="EAR92124.2"/>
    </source>
</evidence>
<keyword evidence="1 2" id="KW-0812">Transmembrane</keyword>
<dbReference type="AlphaFoldDB" id="Q235H9"/>
<keyword evidence="3" id="KW-1185">Reference proteome</keyword>
<accession>Q235H9</accession>
<dbReference type="RefSeq" id="XP_001012369.2">
    <property type="nucleotide sequence ID" value="XM_001012369.2"/>
</dbReference>
<name>Q235H9_TETTS</name>
<keyword evidence="1" id="KW-1133">Transmembrane helix</keyword>
<protein>
    <submittedName>
        <fullName evidence="2">Transmembrane protein, putative</fullName>
    </submittedName>
</protein>
<reference evidence="3" key="1">
    <citation type="journal article" date="2006" name="PLoS Biol.">
        <title>Macronuclear genome sequence of the ciliate Tetrahymena thermophila, a model eukaryote.</title>
        <authorList>
            <person name="Eisen J.A."/>
            <person name="Coyne R.S."/>
            <person name="Wu M."/>
            <person name="Wu D."/>
            <person name="Thiagarajan M."/>
            <person name="Wortman J.R."/>
            <person name="Badger J.H."/>
            <person name="Ren Q."/>
            <person name="Amedeo P."/>
            <person name="Jones K.M."/>
            <person name="Tallon L.J."/>
            <person name="Delcher A.L."/>
            <person name="Salzberg S.L."/>
            <person name="Silva J.C."/>
            <person name="Haas B.J."/>
            <person name="Majoros W.H."/>
            <person name="Farzad M."/>
            <person name="Carlton J.M."/>
            <person name="Smith R.K. Jr."/>
            <person name="Garg J."/>
            <person name="Pearlman R.E."/>
            <person name="Karrer K.M."/>
            <person name="Sun L."/>
            <person name="Manning G."/>
            <person name="Elde N.C."/>
            <person name="Turkewitz A.P."/>
            <person name="Asai D.J."/>
            <person name="Wilkes D.E."/>
            <person name="Wang Y."/>
            <person name="Cai H."/>
            <person name="Collins K."/>
            <person name="Stewart B.A."/>
            <person name="Lee S.R."/>
            <person name="Wilamowska K."/>
            <person name="Weinberg Z."/>
            <person name="Ruzzo W.L."/>
            <person name="Wloga D."/>
            <person name="Gaertig J."/>
            <person name="Frankel J."/>
            <person name="Tsao C.-C."/>
            <person name="Gorovsky M.A."/>
            <person name="Keeling P.J."/>
            <person name="Waller R.F."/>
            <person name="Patron N.J."/>
            <person name="Cherry J.M."/>
            <person name="Stover N.A."/>
            <person name="Krieger C.J."/>
            <person name="del Toro C."/>
            <person name="Ryder H.F."/>
            <person name="Williamson S.C."/>
            <person name="Barbeau R.A."/>
            <person name="Hamilton E.P."/>
            <person name="Orias E."/>
        </authorList>
    </citation>
    <scope>NUCLEOTIDE SEQUENCE [LARGE SCALE GENOMIC DNA]</scope>
    <source>
        <strain evidence="3">SB210</strain>
    </source>
</reference>
<dbReference type="EMBL" id="GG662763">
    <property type="protein sequence ID" value="EAR92124.2"/>
    <property type="molecule type" value="Genomic_DNA"/>
</dbReference>
<feature type="transmembrane region" description="Helical" evidence="1">
    <location>
        <begin position="124"/>
        <end position="145"/>
    </location>
</feature>
<evidence type="ECO:0000313" key="3">
    <source>
        <dbReference type="Proteomes" id="UP000009168"/>
    </source>
</evidence>
<gene>
    <name evidence="2" type="ORF">TTHERM_00800230</name>
</gene>
<dbReference type="GeneID" id="7843094"/>
<proteinExistence type="predicted"/>
<organism evidence="2 3">
    <name type="scientific">Tetrahymena thermophila (strain SB210)</name>
    <dbReference type="NCBI Taxonomy" id="312017"/>
    <lineage>
        <taxon>Eukaryota</taxon>
        <taxon>Sar</taxon>
        <taxon>Alveolata</taxon>
        <taxon>Ciliophora</taxon>
        <taxon>Intramacronucleata</taxon>
        <taxon>Oligohymenophorea</taxon>
        <taxon>Hymenostomatida</taxon>
        <taxon>Tetrahymenina</taxon>
        <taxon>Tetrahymenidae</taxon>
        <taxon>Tetrahymena</taxon>
    </lineage>
</organism>